<dbReference type="RefSeq" id="WP_324179218.1">
    <property type="nucleotide sequence ID" value="NZ_BAABAW010000008.1"/>
</dbReference>
<dbReference type="InterPro" id="IPR001547">
    <property type="entry name" value="Glyco_hydro_5"/>
</dbReference>
<evidence type="ECO:0000313" key="12">
    <source>
        <dbReference type="Proteomes" id="UP001327027"/>
    </source>
</evidence>
<dbReference type="NCBIfam" id="TIGR04183">
    <property type="entry name" value="Por_Secre_tail"/>
    <property type="match status" value="1"/>
</dbReference>
<dbReference type="Pfam" id="PF00150">
    <property type="entry name" value="Cellulase"/>
    <property type="match status" value="1"/>
</dbReference>
<proteinExistence type="predicted"/>
<name>A0ABU5ZTS0_9FLAO</name>
<dbReference type="Pfam" id="PF18962">
    <property type="entry name" value="Por_Secre_tail"/>
    <property type="match status" value="1"/>
</dbReference>
<evidence type="ECO:0000256" key="4">
    <source>
        <dbReference type="ARBA" id="ARBA00022801"/>
    </source>
</evidence>
<evidence type="ECO:0000256" key="6">
    <source>
        <dbReference type="ARBA" id="ARBA00023277"/>
    </source>
</evidence>
<dbReference type="Pfam" id="PF18911">
    <property type="entry name" value="PKD_4"/>
    <property type="match status" value="2"/>
</dbReference>
<dbReference type="PANTHER" id="PTHR35923:SF2">
    <property type="entry name" value="ENDOGLUCANASE"/>
    <property type="match status" value="1"/>
</dbReference>
<keyword evidence="4" id="KW-0378">Hydrolase</keyword>
<keyword evidence="6" id="KW-0119">Carbohydrate metabolism</keyword>
<dbReference type="SMART" id="SM00089">
    <property type="entry name" value="PKD"/>
    <property type="match status" value="2"/>
</dbReference>
<dbReference type="InterPro" id="IPR013783">
    <property type="entry name" value="Ig-like_fold"/>
</dbReference>
<dbReference type="PANTHER" id="PTHR35923">
    <property type="entry name" value="MAJOR EXTRACELLULAR ENDOGLUCANASE"/>
    <property type="match status" value="1"/>
</dbReference>
<evidence type="ECO:0000256" key="3">
    <source>
        <dbReference type="ARBA" id="ARBA00022729"/>
    </source>
</evidence>
<evidence type="ECO:0000313" key="11">
    <source>
        <dbReference type="EMBL" id="MEB3345186.1"/>
    </source>
</evidence>
<dbReference type="InterPro" id="IPR022409">
    <property type="entry name" value="PKD/Chitinase_dom"/>
</dbReference>
<evidence type="ECO:0000256" key="9">
    <source>
        <dbReference type="SAM" id="SignalP"/>
    </source>
</evidence>
<evidence type="ECO:0000256" key="5">
    <source>
        <dbReference type="ARBA" id="ARBA00023001"/>
    </source>
</evidence>
<dbReference type="CDD" id="cd00146">
    <property type="entry name" value="PKD"/>
    <property type="match status" value="2"/>
</dbReference>
<gene>
    <name evidence="11" type="ORF">U6A24_06935</name>
</gene>
<dbReference type="Gene3D" id="3.20.20.80">
    <property type="entry name" value="Glycosidases"/>
    <property type="match status" value="1"/>
</dbReference>
<keyword evidence="7" id="KW-0326">Glycosidase</keyword>
<dbReference type="SUPFAM" id="SSF51445">
    <property type="entry name" value="(Trans)glycosidases"/>
    <property type="match status" value="1"/>
</dbReference>
<keyword evidence="3 9" id="KW-0732">Signal</keyword>
<comment type="caution">
    <text evidence="11">The sequence shown here is derived from an EMBL/GenBank/DDBJ whole genome shotgun (WGS) entry which is preliminary data.</text>
</comment>
<dbReference type="InterPro" id="IPR000601">
    <property type="entry name" value="PKD_dom"/>
</dbReference>
<evidence type="ECO:0000256" key="8">
    <source>
        <dbReference type="ARBA" id="ARBA00023326"/>
    </source>
</evidence>
<organism evidence="11 12">
    <name type="scientific">Aquimarina gracilis</name>
    <dbReference type="NCBI Taxonomy" id="874422"/>
    <lineage>
        <taxon>Bacteria</taxon>
        <taxon>Pseudomonadati</taxon>
        <taxon>Bacteroidota</taxon>
        <taxon>Flavobacteriia</taxon>
        <taxon>Flavobacteriales</taxon>
        <taxon>Flavobacteriaceae</taxon>
        <taxon>Aquimarina</taxon>
    </lineage>
</organism>
<dbReference type="EMBL" id="JAYKLX010000003">
    <property type="protein sequence ID" value="MEB3345186.1"/>
    <property type="molecule type" value="Genomic_DNA"/>
</dbReference>
<feature type="domain" description="PKD" evidence="10">
    <location>
        <begin position="486"/>
        <end position="574"/>
    </location>
</feature>
<dbReference type="EC" id="3.2.1.4" evidence="2"/>
<protein>
    <recommendedName>
        <fullName evidence="2">cellulase</fullName>
        <ecNumber evidence="2">3.2.1.4</ecNumber>
    </recommendedName>
</protein>
<keyword evidence="5" id="KW-0136">Cellulose degradation</keyword>
<dbReference type="Gene3D" id="2.60.40.10">
    <property type="entry name" value="Immunoglobulins"/>
    <property type="match status" value="2"/>
</dbReference>
<evidence type="ECO:0000256" key="7">
    <source>
        <dbReference type="ARBA" id="ARBA00023295"/>
    </source>
</evidence>
<dbReference type="InterPro" id="IPR017853">
    <property type="entry name" value="GH"/>
</dbReference>
<evidence type="ECO:0000259" key="10">
    <source>
        <dbReference type="PROSITE" id="PS50093"/>
    </source>
</evidence>
<accession>A0ABU5ZTS0</accession>
<sequence length="795" mass="87310">MKHTIKNIKQIILLLMLCIFGLTNAQQQNYLSVSGNKLFDHTGKEVRLTGVNWFGFETQNYFPHGIWTRDMKSVLQQIKDLGFNTIRVPWCNEMLNPSVTINVPSYGSDAYTGISPMNEEESKVTKPIELMDIFVQWCQENDIKIVLDNHSRAADGFLNEEVWYTPEYSEERWINDWLFMAERYKNYSAVVGMDLNNEPHGSSWGNSNPATDWNKAAERCGNAILEVNPNVLIIVEGVGEFEGNSYWWGGQLMGAKKYPIQLSDPSKLMYSAHEYGPEVAPQDWFDAPDFPQNMPQIWSDNYHYLYEEGISPIFLGEFGIKNQDAFGGIAFTWFTEFTGFMGDIYSWTFWSMNPNSGDTGGILQDDWVSINQWKLDVLKPYFAPLIPNVVGGTDNRPPVAQFTSDVTSGNAPLTVQFDASGSSDPDGDNLSYSWNFGDGTTASGANISHLFEQAGVYQVTLTVSDGTLNDTEVKTITANPNSPVVISATISSSDTGGVAPKTISFDASGSTSSDGSVLTYSWDFGDGSTGTGVTTSHEYTTTGTFTVTLTAADAAGNSDTATVTITITSDPGTGGSCDFGAPLANPLPTIANVSYTQIYVLGSGGPDLSNVTNFTINWNLQNNGLWQFSMNTNNGSPSWWNNLLNNITNQTFNSAEPSITLSGTGFPNLDGVYYAAPDGENFALVSKNSGFTIYFSNNTTAPNCENTLRVSNDFGDQVQTFPNPFTNSLTLSSSTTFKGATITIVDLNGRLVFSKKVFNIMKQLKIPTNGIESGLYFVKIRRGKQTVVKQILKIK</sequence>
<keyword evidence="8" id="KW-0624">Polysaccharide degradation</keyword>
<feature type="domain" description="PKD" evidence="10">
    <location>
        <begin position="398"/>
        <end position="465"/>
    </location>
</feature>
<dbReference type="InterPro" id="IPR026444">
    <property type="entry name" value="Secre_tail"/>
</dbReference>
<reference evidence="11 12" key="1">
    <citation type="journal article" date="2013" name="Int. J. Syst. Evol. Microbiol.">
        <title>Aquimarina gracilis sp. nov., isolated from the gut microflora of a mussel, Mytilus coruscus, and emended description of Aquimarina spongiae.</title>
        <authorList>
            <person name="Park S.C."/>
            <person name="Choe H.N."/>
            <person name="Baik K.S."/>
            <person name="Seong C.N."/>
        </authorList>
    </citation>
    <scope>NUCLEOTIDE SEQUENCE [LARGE SCALE GENOMIC DNA]</scope>
    <source>
        <strain evidence="11 12">PSC32</strain>
    </source>
</reference>
<feature type="signal peptide" evidence="9">
    <location>
        <begin position="1"/>
        <end position="25"/>
    </location>
</feature>
<dbReference type="SUPFAM" id="SSF49299">
    <property type="entry name" value="PKD domain"/>
    <property type="match status" value="2"/>
</dbReference>
<dbReference type="InterPro" id="IPR035986">
    <property type="entry name" value="PKD_dom_sf"/>
</dbReference>
<evidence type="ECO:0000256" key="2">
    <source>
        <dbReference type="ARBA" id="ARBA00012601"/>
    </source>
</evidence>
<dbReference type="Proteomes" id="UP001327027">
    <property type="component" value="Unassembled WGS sequence"/>
</dbReference>
<feature type="chain" id="PRO_5046786955" description="cellulase" evidence="9">
    <location>
        <begin position="26"/>
        <end position="795"/>
    </location>
</feature>
<evidence type="ECO:0000256" key="1">
    <source>
        <dbReference type="ARBA" id="ARBA00000966"/>
    </source>
</evidence>
<keyword evidence="12" id="KW-1185">Reference proteome</keyword>
<comment type="catalytic activity">
    <reaction evidence="1">
        <text>Endohydrolysis of (1-&gt;4)-beta-D-glucosidic linkages in cellulose, lichenin and cereal beta-D-glucans.</text>
        <dbReference type="EC" id="3.2.1.4"/>
    </reaction>
</comment>
<dbReference type="PROSITE" id="PS50093">
    <property type="entry name" value="PKD"/>
    <property type="match status" value="2"/>
</dbReference>